<dbReference type="HOGENOM" id="CLU_096068_0_0_3"/>
<protein>
    <submittedName>
        <fullName evidence="1">CRISPR-associated protein, Cas6-related</fullName>
    </submittedName>
</protein>
<dbReference type="InterPro" id="IPR014174">
    <property type="entry name" value="CRISPR-assoc_prot_Cas6/Cmx6"/>
</dbReference>
<dbReference type="EMBL" id="CP001293">
    <property type="protein sequence ID" value="ACK74093.1"/>
    <property type="molecule type" value="Genomic_DNA"/>
</dbReference>
<dbReference type="Pfam" id="PF09559">
    <property type="entry name" value="Cas6"/>
    <property type="match status" value="1"/>
</dbReference>
<proteinExistence type="predicted"/>
<dbReference type="AlphaFoldDB" id="B7KMS1"/>
<gene>
    <name evidence="1" type="ordered locus">PCC7424_5525</name>
</gene>
<geneLocation type="plasmid" evidence="1 2">
    <name>pP742402</name>
</geneLocation>
<keyword evidence="2" id="KW-1185">Reference proteome</keyword>
<evidence type="ECO:0000313" key="1">
    <source>
        <dbReference type="EMBL" id="ACK74093.1"/>
    </source>
</evidence>
<evidence type="ECO:0000313" key="2">
    <source>
        <dbReference type="Proteomes" id="UP000002384"/>
    </source>
</evidence>
<keyword evidence="1" id="KW-0614">Plasmid</keyword>
<reference evidence="2" key="1">
    <citation type="journal article" date="2011" name="MBio">
        <title>Novel metabolic attributes of the genus Cyanothece, comprising a group of unicellular nitrogen-fixing Cyanobacteria.</title>
        <authorList>
            <person name="Bandyopadhyay A."/>
            <person name="Elvitigala T."/>
            <person name="Welsh E."/>
            <person name="Stockel J."/>
            <person name="Liberton M."/>
            <person name="Min H."/>
            <person name="Sherman L.A."/>
            <person name="Pakrasi H.B."/>
        </authorList>
    </citation>
    <scope>NUCLEOTIDE SEQUENCE [LARGE SCALE GENOMIC DNA]</scope>
    <source>
        <strain evidence="2">PCC 7424</strain>
        <plasmid evidence="2">pP742402</plasmid>
    </source>
</reference>
<organism evidence="1 2">
    <name type="scientific">Gloeothece citriformis (strain PCC 7424)</name>
    <name type="common">Cyanothece sp. (strain PCC 7424)</name>
    <dbReference type="NCBI Taxonomy" id="65393"/>
    <lineage>
        <taxon>Bacteria</taxon>
        <taxon>Bacillati</taxon>
        <taxon>Cyanobacteriota</taxon>
        <taxon>Cyanophyceae</taxon>
        <taxon>Oscillatoriophycideae</taxon>
        <taxon>Chroococcales</taxon>
        <taxon>Aphanothecaceae</taxon>
        <taxon>Gloeothece</taxon>
        <taxon>Gloeothece citriformis</taxon>
    </lineage>
</organism>
<accession>B7KMS1</accession>
<dbReference type="RefSeq" id="WP_012599599.1">
    <property type="nucleotide sequence ID" value="NC_011737.1"/>
</dbReference>
<dbReference type="KEGG" id="cyc:PCC7424_5525"/>
<dbReference type="OrthoDB" id="9779370at2"/>
<dbReference type="Proteomes" id="UP000002384">
    <property type="component" value="Plasmid pP742402"/>
</dbReference>
<dbReference type="NCBIfam" id="TIGR02807">
    <property type="entry name" value="cas6_cmx6"/>
    <property type="match status" value="1"/>
</dbReference>
<name>B7KMS1_GLOC7</name>
<sequence length="214" mass="23911">MLTLKREENLLSATIYVDLNFQVLGNILPADHGYGLYAALTHWNPIIHDLEGLSIQTIAGIPDKQGKIYLTERSRFRIRLPHDQVPLVYGLAGKTLTIGKHTIRLGIPQIYLLQPASKLRSRLVVIKGYQEPKIFLEAVQRQLEKLRINGIVAISTANSKPDRKTIKIKRFTVVGFGLEMSNLSDEDSLLLQEVGLGGKRRMGCGVFVPCQEGL</sequence>